<keyword evidence="6" id="KW-0381">Hypersensitive response</keyword>
<feature type="domain" description="Disease resistance protein winged helix" evidence="12">
    <location>
        <begin position="260"/>
        <end position="329"/>
    </location>
</feature>
<dbReference type="Gene3D" id="1.10.10.10">
    <property type="entry name" value="Winged helix-like DNA-binding domain superfamily/Winged helix DNA-binding domain"/>
    <property type="match status" value="1"/>
</dbReference>
<dbReference type="GO" id="GO:0009626">
    <property type="term" value="P:plant-type hypersensitive response"/>
    <property type="evidence" value="ECO:0007669"/>
    <property type="project" value="UniProtKB-KW"/>
</dbReference>
<evidence type="ECO:0000256" key="4">
    <source>
        <dbReference type="ARBA" id="ARBA00022490"/>
    </source>
</evidence>
<gene>
    <name evidence="15" type="primary">LOC107770750</name>
</gene>
<organism evidence="14 15">
    <name type="scientific">Nicotiana tabacum</name>
    <name type="common">Common tobacco</name>
    <dbReference type="NCBI Taxonomy" id="4097"/>
    <lineage>
        <taxon>Eukaryota</taxon>
        <taxon>Viridiplantae</taxon>
        <taxon>Streptophyta</taxon>
        <taxon>Embryophyta</taxon>
        <taxon>Tracheophyta</taxon>
        <taxon>Spermatophyta</taxon>
        <taxon>Magnoliopsida</taxon>
        <taxon>eudicotyledons</taxon>
        <taxon>Gunneridae</taxon>
        <taxon>Pentapetalae</taxon>
        <taxon>asterids</taxon>
        <taxon>lamiids</taxon>
        <taxon>Solanales</taxon>
        <taxon>Solanaceae</taxon>
        <taxon>Nicotianoideae</taxon>
        <taxon>Nicotianeae</taxon>
        <taxon>Nicotiana</taxon>
    </lineage>
</organism>
<protein>
    <submittedName>
        <fullName evidence="15">Late blight resistance protein homolog R1B-16 isoform X1</fullName>
    </submittedName>
</protein>
<comment type="subcellular location">
    <subcellularLocation>
        <location evidence="2">Cytoplasm</location>
    </subcellularLocation>
</comment>
<dbReference type="OrthoDB" id="1305721at2759"/>
<comment type="function">
    <text evidence="1">Confers resistance to late blight (Phytophthora infestans) races carrying the avirulence gene Avr1. Resistance proteins guard the plant against pathogens that contain an appropriate avirulence protein via an indirect interaction with this avirulence protein. That triggers a defense system including the hypersensitive response, which restricts the pathogen growth.</text>
</comment>
<dbReference type="RefSeq" id="XP_016445567.1">
    <property type="nucleotide sequence ID" value="XM_016590081.1"/>
</dbReference>
<evidence type="ECO:0000256" key="3">
    <source>
        <dbReference type="ARBA" id="ARBA00008894"/>
    </source>
</evidence>
<dbReference type="Pfam" id="PF23598">
    <property type="entry name" value="LRR_14"/>
    <property type="match status" value="1"/>
</dbReference>
<evidence type="ECO:0000256" key="9">
    <source>
        <dbReference type="ARBA" id="ARBA00022821"/>
    </source>
</evidence>
<evidence type="ECO:0000259" key="12">
    <source>
        <dbReference type="Pfam" id="PF23559"/>
    </source>
</evidence>
<dbReference type="Pfam" id="PF00931">
    <property type="entry name" value="NB-ARC"/>
    <property type="match status" value="1"/>
</dbReference>
<evidence type="ECO:0000256" key="2">
    <source>
        <dbReference type="ARBA" id="ARBA00004496"/>
    </source>
</evidence>
<dbReference type="KEGG" id="nta:107770750"/>
<dbReference type="GeneID" id="107770750"/>
<dbReference type="InterPro" id="IPR055414">
    <property type="entry name" value="LRR_R13L4/SHOC2-like"/>
</dbReference>
<dbReference type="Gene3D" id="3.40.50.300">
    <property type="entry name" value="P-loop containing nucleotide triphosphate hydrolases"/>
    <property type="match status" value="1"/>
</dbReference>
<dbReference type="AlphaFoldDB" id="A0A1S3Y0R4"/>
<evidence type="ECO:0000256" key="8">
    <source>
        <dbReference type="ARBA" id="ARBA00022741"/>
    </source>
</evidence>
<keyword evidence="8" id="KW-0547">Nucleotide-binding</keyword>
<dbReference type="GO" id="GO:0051607">
    <property type="term" value="P:defense response to virus"/>
    <property type="evidence" value="ECO:0007669"/>
    <property type="project" value="UniProtKB-ARBA"/>
</dbReference>
<dbReference type="PANTHER" id="PTHR23155">
    <property type="entry name" value="DISEASE RESISTANCE PROTEIN RP"/>
    <property type="match status" value="1"/>
</dbReference>
<evidence type="ECO:0000256" key="6">
    <source>
        <dbReference type="ARBA" id="ARBA00022667"/>
    </source>
</evidence>
<dbReference type="InterPro" id="IPR044974">
    <property type="entry name" value="Disease_R_plants"/>
</dbReference>
<dbReference type="Pfam" id="PF23559">
    <property type="entry name" value="WHD_DRP"/>
    <property type="match status" value="1"/>
</dbReference>
<evidence type="ECO:0000256" key="7">
    <source>
        <dbReference type="ARBA" id="ARBA00022737"/>
    </source>
</evidence>
<reference evidence="14" key="1">
    <citation type="journal article" date="2014" name="Nat. Commun.">
        <title>The tobacco genome sequence and its comparison with those of tomato and potato.</title>
        <authorList>
            <person name="Sierro N."/>
            <person name="Battey J.N."/>
            <person name="Ouadi S."/>
            <person name="Bakaher N."/>
            <person name="Bovet L."/>
            <person name="Willig A."/>
            <person name="Goepfert S."/>
            <person name="Peitsch M.C."/>
            <person name="Ivanov N.V."/>
        </authorList>
    </citation>
    <scope>NUCLEOTIDE SEQUENCE [LARGE SCALE GENOMIC DNA]</scope>
</reference>
<dbReference type="InterPro" id="IPR042197">
    <property type="entry name" value="Apaf_helical"/>
</dbReference>
<dbReference type="FunFam" id="3.40.50.300:FF:001091">
    <property type="entry name" value="Probable disease resistance protein At1g61300"/>
    <property type="match status" value="1"/>
</dbReference>
<dbReference type="FunFam" id="1.10.10.10:FF:000322">
    <property type="entry name" value="Probable disease resistance protein At1g63360"/>
    <property type="match status" value="1"/>
</dbReference>
<keyword evidence="14" id="KW-1185">Reference proteome</keyword>
<dbReference type="InterPro" id="IPR032675">
    <property type="entry name" value="LRR_dom_sf"/>
</dbReference>
<dbReference type="GO" id="GO:0005524">
    <property type="term" value="F:ATP binding"/>
    <property type="evidence" value="ECO:0007669"/>
    <property type="project" value="UniProtKB-KW"/>
</dbReference>
<dbReference type="Gene3D" id="1.10.8.430">
    <property type="entry name" value="Helical domain of apoptotic protease-activating factors"/>
    <property type="match status" value="1"/>
</dbReference>
<dbReference type="Gene3D" id="3.80.10.10">
    <property type="entry name" value="Ribonuclease Inhibitor"/>
    <property type="match status" value="1"/>
</dbReference>
<reference evidence="15" key="2">
    <citation type="submission" date="2025-08" db="UniProtKB">
        <authorList>
            <consortium name="RefSeq"/>
        </authorList>
    </citation>
    <scope>IDENTIFICATION</scope>
    <source>
        <tissue evidence="15">Leaf</tissue>
    </source>
</reference>
<dbReference type="SMR" id="A0A1S3Y0R4"/>
<evidence type="ECO:0000256" key="1">
    <source>
        <dbReference type="ARBA" id="ARBA00002074"/>
    </source>
</evidence>
<keyword evidence="7" id="KW-0677">Repeat</keyword>
<dbReference type="InterPro" id="IPR058922">
    <property type="entry name" value="WHD_DRP"/>
</dbReference>
<dbReference type="PRINTS" id="PR00364">
    <property type="entry name" value="DISEASERSIST"/>
</dbReference>
<dbReference type="SUPFAM" id="SSF52540">
    <property type="entry name" value="P-loop containing nucleoside triphosphate hydrolases"/>
    <property type="match status" value="1"/>
</dbReference>
<evidence type="ECO:0000259" key="11">
    <source>
        <dbReference type="Pfam" id="PF00931"/>
    </source>
</evidence>
<evidence type="ECO:0000313" key="14">
    <source>
        <dbReference type="Proteomes" id="UP000790787"/>
    </source>
</evidence>
<name>A0A1S3Y0R4_TOBAC</name>
<dbReference type="SUPFAM" id="SSF52058">
    <property type="entry name" value="L domain-like"/>
    <property type="match status" value="1"/>
</dbReference>
<feature type="domain" description="Disease resistance R13L4/SHOC-2-like LRR" evidence="13">
    <location>
        <begin position="406"/>
        <end position="533"/>
    </location>
</feature>
<keyword evidence="4" id="KW-0963">Cytoplasm</keyword>
<evidence type="ECO:0000256" key="10">
    <source>
        <dbReference type="ARBA" id="ARBA00022840"/>
    </source>
</evidence>
<dbReference type="OMA" id="WISSSSH"/>
<dbReference type="PANTHER" id="PTHR23155:SF1152">
    <property type="entry name" value="AAA+ ATPASE DOMAIN-CONTAINING PROTEIN"/>
    <property type="match status" value="1"/>
</dbReference>
<dbReference type="Proteomes" id="UP000790787">
    <property type="component" value="Chromosome 11"/>
</dbReference>
<dbReference type="InterPro" id="IPR027417">
    <property type="entry name" value="P-loop_NTPase"/>
</dbReference>
<dbReference type="PaxDb" id="4097-A0A1S3Y0R4"/>
<keyword evidence="10" id="KW-0067">ATP-binding</keyword>
<comment type="similarity">
    <text evidence="3">Belongs to the disease resistance NB-LRR family.</text>
</comment>
<keyword evidence="5" id="KW-0433">Leucine-rich repeat</keyword>
<evidence type="ECO:0000259" key="13">
    <source>
        <dbReference type="Pfam" id="PF23598"/>
    </source>
</evidence>
<dbReference type="InterPro" id="IPR002182">
    <property type="entry name" value="NB-ARC"/>
</dbReference>
<dbReference type="InterPro" id="IPR036388">
    <property type="entry name" value="WH-like_DNA-bd_sf"/>
</dbReference>
<evidence type="ECO:0000313" key="15">
    <source>
        <dbReference type="RefSeq" id="XP_016445567.1"/>
    </source>
</evidence>
<keyword evidence="9" id="KW-0611">Plant defense</keyword>
<feature type="domain" description="NB-ARC" evidence="11">
    <location>
        <begin position="6"/>
        <end position="176"/>
    </location>
</feature>
<dbReference type="GO" id="GO:0005737">
    <property type="term" value="C:cytoplasm"/>
    <property type="evidence" value="ECO:0007669"/>
    <property type="project" value="UniProtKB-SubCell"/>
</dbReference>
<dbReference type="GO" id="GO:0043531">
    <property type="term" value="F:ADP binding"/>
    <property type="evidence" value="ECO:0007669"/>
    <property type="project" value="InterPro"/>
</dbReference>
<sequence>MVGFNEETEMLIEQLVRGHRQLDVISIFGMPGLGKTTLAKKLYDHETISNRFDIRLWCCSSQSYNNRVLLFELLGHICELDDITKEKSDDELAEKLYRYLKGKRYLIVVDDVWSPNAWDDIKRPFPDDNKGSRIILTTRLESITTYAMINSSPHHLRLFTEEESWMLLKEKVFKEDNCYCPQQLEDIGKQIATKCGGLPLAIVLVAGVLAKNDKEIVHWQQVRERLKLKMQGCMDIVESSYQHLPVHLQNCFLYFASFLEGKKVPVQKLIRLWIAENFVEASSTTLKSLEMVAMDYLMDLIRSNLVMVANINSSGELKAVYIHDVIHEFSLRKAKVGNFLLRINDQLRSRVRAVETASCRNTVVYILPSSKGRSGRIYILAPSGRNINTLRFLPSVNSPWVDLDLAKSWKNLRVLDLSSVKLHKTHADALRYLIHLKYLELQLPSDYTSYTICNLKELETFIATGVYHKSCIPNSIWGMTSLRHLHISTLYTSQILEDLDNLKTCSNLVIDAGVYYQSFMKRLPNLEKLSCRLCGSGTRFYKYFPAFGSLGQLKSLKIDVTRLLTYPYGFEDFTYPSSLKKLTLAYLELPWSKMSYIGSLSNLEFLKLEGNGFKGRWDVKDGEFSNLKVLKLKKLGLSEWTASDDSYPNLQRVLVHGCWKLEEIPYSFGSSCSMQLIEVRSCCDSAVNAALKIKETQIEEMGNSEFKVIICK</sequence>
<evidence type="ECO:0000256" key="5">
    <source>
        <dbReference type="ARBA" id="ARBA00022614"/>
    </source>
</evidence>
<accession>A0A1S3Y0R4</accession>
<dbReference type="RefSeq" id="XP_016445567.1">
    <property type="nucleotide sequence ID" value="XM_016590081.2"/>
</dbReference>
<proteinExistence type="inferred from homology"/>